<gene>
    <name evidence="1" type="ORF">SAMN05216593_102198</name>
</gene>
<dbReference type="EMBL" id="FRDA01000002">
    <property type="protein sequence ID" value="SHM65730.1"/>
    <property type="molecule type" value="Genomic_DNA"/>
</dbReference>
<sequence>MKTEANIETFNCGVVIFDPVVLSRFIAEQCPDGSNLFEVFVEHSDTGRMAVQSGAVVPLYPLPEDDYVFRLRDEHVSPFERCSETVFRYTDIPLTVTSGLLMVADLHALTDWDPEFFLNYKARLPERLGNNDYLDILPGLYALSITGFSLLNEGLPRKVYELGITAVESLPVVHDEANFHQWDFRIDRV</sequence>
<reference evidence="1 2" key="1">
    <citation type="submission" date="2016-11" db="EMBL/GenBank/DDBJ databases">
        <authorList>
            <person name="Jaros S."/>
            <person name="Januszkiewicz K."/>
            <person name="Wedrychowicz H."/>
        </authorList>
    </citation>
    <scope>NUCLEOTIDE SEQUENCE [LARGE SCALE GENOMIC DNA]</scope>
    <source>
        <strain evidence="1 2">LMG 26898</strain>
    </source>
</reference>
<evidence type="ECO:0000313" key="1">
    <source>
        <dbReference type="EMBL" id="SHM65730.1"/>
    </source>
</evidence>
<protein>
    <submittedName>
        <fullName evidence="1">Uncharacterized protein</fullName>
    </submittedName>
</protein>
<dbReference type="RefSeq" id="WP_073162608.1">
    <property type="nucleotide sequence ID" value="NZ_FRDA01000002.1"/>
</dbReference>
<name>A0A1M7KK65_9PSED</name>
<dbReference type="Proteomes" id="UP000183983">
    <property type="component" value="Unassembled WGS sequence"/>
</dbReference>
<dbReference type="AlphaFoldDB" id="A0A1M7KK65"/>
<organism evidence="1 2">
    <name type="scientific">Pseudomonas asturiensis</name>
    <dbReference type="NCBI Taxonomy" id="1190415"/>
    <lineage>
        <taxon>Bacteria</taxon>
        <taxon>Pseudomonadati</taxon>
        <taxon>Pseudomonadota</taxon>
        <taxon>Gammaproteobacteria</taxon>
        <taxon>Pseudomonadales</taxon>
        <taxon>Pseudomonadaceae</taxon>
        <taxon>Pseudomonas</taxon>
    </lineage>
</organism>
<evidence type="ECO:0000313" key="2">
    <source>
        <dbReference type="Proteomes" id="UP000183983"/>
    </source>
</evidence>
<proteinExistence type="predicted"/>
<accession>A0A1M7KK65</accession>
<dbReference type="OrthoDB" id="6899616at2"/>